<dbReference type="AlphaFoldDB" id="A0A1E7FS74"/>
<gene>
    <name evidence="2" type="ORF">FRACYDRAFT_234608</name>
</gene>
<evidence type="ECO:0000313" key="2">
    <source>
        <dbReference type="EMBL" id="OEU20977.1"/>
    </source>
</evidence>
<dbReference type="Pfam" id="PF04628">
    <property type="entry name" value="Sedlin_N"/>
    <property type="match status" value="1"/>
</dbReference>
<dbReference type="InterPro" id="IPR006722">
    <property type="entry name" value="Sedlin"/>
</dbReference>
<accession>A0A1E7FS74</accession>
<dbReference type="InterPro" id="IPR011012">
    <property type="entry name" value="Longin-like_dom_sf"/>
</dbReference>
<dbReference type="Proteomes" id="UP000095751">
    <property type="component" value="Unassembled WGS sequence"/>
</dbReference>
<dbReference type="KEGG" id="fcy:FRACYDRAFT_234608"/>
<dbReference type="Gene3D" id="3.30.450.70">
    <property type="match status" value="1"/>
</dbReference>
<dbReference type="SUPFAM" id="SSF64356">
    <property type="entry name" value="SNARE-like"/>
    <property type="match status" value="1"/>
</dbReference>
<keyword evidence="3" id="KW-1185">Reference proteome</keyword>
<reference evidence="2 3" key="1">
    <citation type="submission" date="2016-09" db="EMBL/GenBank/DDBJ databases">
        <title>Extensive genetic diversity and differential bi-allelic expression allows diatom success in the polar Southern Ocean.</title>
        <authorList>
            <consortium name="DOE Joint Genome Institute"/>
            <person name="Mock T."/>
            <person name="Otillar R.P."/>
            <person name="Strauss J."/>
            <person name="Dupont C."/>
            <person name="Frickenhaus S."/>
            <person name="Maumus F."/>
            <person name="Mcmullan M."/>
            <person name="Sanges R."/>
            <person name="Schmutz J."/>
            <person name="Toseland A."/>
            <person name="Valas R."/>
            <person name="Veluchamy A."/>
            <person name="Ward B.J."/>
            <person name="Allen A."/>
            <person name="Barry K."/>
            <person name="Falciatore A."/>
            <person name="Ferrante M."/>
            <person name="Fortunato A.E."/>
            <person name="Gloeckner G."/>
            <person name="Gruber A."/>
            <person name="Hipkin R."/>
            <person name="Janech M."/>
            <person name="Kroth P."/>
            <person name="Leese F."/>
            <person name="Lindquist E."/>
            <person name="Lyon B.R."/>
            <person name="Martin J."/>
            <person name="Mayer C."/>
            <person name="Parker M."/>
            <person name="Quesneville H."/>
            <person name="Raymond J."/>
            <person name="Uhlig C."/>
            <person name="Valentin K.U."/>
            <person name="Worden A.Z."/>
            <person name="Armbrust E.V."/>
            <person name="Bowler C."/>
            <person name="Green B."/>
            <person name="Moulton V."/>
            <person name="Van Oosterhout C."/>
            <person name="Grigoriev I."/>
        </authorList>
    </citation>
    <scope>NUCLEOTIDE SEQUENCE [LARGE SCALE GENOMIC DNA]</scope>
    <source>
        <strain evidence="2 3">CCMP1102</strain>
    </source>
</reference>
<evidence type="ECO:0000313" key="3">
    <source>
        <dbReference type="Proteomes" id="UP000095751"/>
    </source>
</evidence>
<dbReference type="InParanoid" id="A0A1E7FS74"/>
<sequence>MKDDLFGFFEDNNNDDDNQQIIDGNEKSPGTTVNKRPSNVSMRQEMMFHAAIDRIEEILGSPKKITYKRFQRGSHWIGKICPMEEYEIYGYVTSSDVKILALIERGEIIPLKKRKEIDIKILFSAIHDCYVKHTLNPFSKIKGKIEPPCTEFDIGIQAAMAQYNDTVKMGIEK</sequence>
<organism evidence="2 3">
    <name type="scientific">Fragilariopsis cylindrus CCMP1102</name>
    <dbReference type="NCBI Taxonomy" id="635003"/>
    <lineage>
        <taxon>Eukaryota</taxon>
        <taxon>Sar</taxon>
        <taxon>Stramenopiles</taxon>
        <taxon>Ochrophyta</taxon>
        <taxon>Bacillariophyta</taxon>
        <taxon>Bacillariophyceae</taxon>
        <taxon>Bacillariophycidae</taxon>
        <taxon>Bacillariales</taxon>
        <taxon>Bacillariaceae</taxon>
        <taxon>Fragilariopsis</taxon>
    </lineage>
</organism>
<proteinExistence type="predicted"/>
<dbReference type="GO" id="GO:0006888">
    <property type="term" value="P:endoplasmic reticulum to Golgi vesicle-mediated transport"/>
    <property type="evidence" value="ECO:0007669"/>
    <property type="project" value="InterPro"/>
</dbReference>
<dbReference type="OrthoDB" id="47005at2759"/>
<evidence type="ECO:0000256" key="1">
    <source>
        <dbReference type="SAM" id="MobiDB-lite"/>
    </source>
</evidence>
<protein>
    <submittedName>
        <fullName evidence="2">Uncharacterized protein</fullName>
    </submittedName>
</protein>
<feature type="region of interest" description="Disordered" evidence="1">
    <location>
        <begin position="11"/>
        <end position="36"/>
    </location>
</feature>
<dbReference type="GO" id="GO:0005737">
    <property type="term" value="C:cytoplasm"/>
    <property type="evidence" value="ECO:0007669"/>
    <property type="project" value="GOC"/>
</dbReference>
<name>A0A1E7FS74_9STRA</name>
<dbReference type="PANTHER" id="PTHR12403">
    <property type="entry name" value="TRAFFICKING PROTEIN PARTICLE COMPLEX SUBUNIT 2"/>
    <property type="match status" value="1"/>
</dbReference>
<dbReference type="EMBL" id="KV784354">
    <property type="protein sequence ID" value="OEU20977.1"/>
    <property type="molecule type" value="Genomic_DNA"/>
</dbReference>